<name>A0A518IH77_9PLAN</name>
<accession>A0A518IH77</accession>
<keyword evidence="3" id="KW-1185">Reference proteome</keyword>
<dbReference type="AlphaFoldDB" id="A0A518IH77"/>
<sequence precursor="true">MIRNLINFIMLCVLCTGCASGGFQAAPTAALSNPIQISGTNQDVVWERVVDTIHNYKFAIARENKLDGRIETDYKVGANLLEPWHGDSVGFDNRLESSLQSIRRRVFVSVTPVEGGYLLGVEAFKEIEDVPTQTSSAPGGATFLQDLSLRRDLNLVKQRSDTPGWLPLGRDPALEQDILDSLQIAFSN</sequence>
<dbReference type="RefSeq" id="WP_232100807.1">
    <property type="nucleotide sequence ID" value="NZ_CP037452.1"/>
</dbReference>
<dbReference type="Proteomes" id="UP000318313">
    <property type="component" value="Chromosome"/>
</dbReference>
<organism evidence="2 3">
    <name type="scientific">Gimesia fumaroli</name>
    <dbReference type="NCBI Taxonomy" id="2527976"/>
    <lineage>
        <taxon>Bacteria</taxon>
        <taxon>Pseudomonadati</taxon>
        <taxon>Planctomycetota</taxon>
        <taxon>Planctomycetia</taxon>
        <taxon>Planctomycetales</taxon>
        <taxon>Planctomycetaceae</taxon>
        <taxon>Gimesia</taxon>
    </lineage>
</organism>
<feature type="signal peptide" evidence="1">
    <location>
        <begin position="1"/>
        <end position="25"/>
    </location>
</feature>
<feature type="chain" id="PRO_5022235649" evidence="1">
    <location>
        <begin position="26"/>
        <end position="188"/>
    </location>
</feature>
<keyword evidence="1" id="KW-0732">Signal</keyword>
<reference evidence="2 3" key="1">
    <citation type="submission" date="2019-03" db="EMBL/GenBank/DDBJ databases">
        <title>Deep-cultivation of Planctomycetes and their phenomic and genomic characterization uncovers novel biology.</title>
        <authorList>
            <person name="Wiegand S."/>
            <person name="Jogler M."/>
            <person name="Boedeker C."/>
            <person name="Pinto D."/>
            <person name="Vollmers J."/>
            <person name="Rivas-Marin E."/>
            <person name="Kohn T."/>
            <person name="Peeters S.H."/>
            <person name="Heuer A."/>
            <person name="Rast P."/>
            <person name="Oberbeckmann S."/>
            <person name="Bunk B."/>
            <person name="Jeske O."/>
            <person name="Meyerdierks A."/>
            <person name="Storesund J.E."/>
            <person name="Kallscheuer N."/>
            <person name="Luecker S."/>
            <person name="Lage O.M."/>
            <person name="Pohl T."/>
            <person name="Merkel B.J."/>
            <person name="Hornburger P."/>
            <person name="Mueller R.-W."/>
            <person name="Bruemmer F."/>
            <person name="Labrenz M."/>
            <person name="Spormann A.M."/>
            <person name="Op den Camp H."/>
            <person name="Overmann J."/>
            <person name="Amann R."/>
            <person name="Jetten M.S.M."/>
            <person name="Mascher T."/>
            <person name="Medema M.H."/>
            <person name="Devos D.P."/>
            <person name="Kaster A.-K."/>
            <person name="Ovreas L."/>
            <person name="Rohde M."/>
            <person name="Galperin M.Y."/>
            <person name="Jogler C."/>
        </authorList>
    </citation>
    <scope>NUCLEOTIDE SEQUENCE [LARGE SCALE GENOMIC DNA]</scope>
    <source>
        <strain evidence="2 3">Enr17</strain>
    </source>
</reference>
<protein>
    <submittedName>
        <fullName evidence="2">Uncharacterized protein</fullName>
    </submittedName>
</protein>
<dbReference type="EMBL" id="CP037452">
    <property type="protein sequence ID" value="QDV52452.1"/>
    <property type="molecule type" value="Genomic_DNA"/>
</dbReference>
<evidence type="ECO:0000313" key="2">
    <source>
        <dbReference type="EMBL" id="QDV52452.1"/>
    </source>
</evidence>
<gene>
    <name evidence="2" type="ORF">Enr17x_45150</name>
</gene>
<dbReference type="KEGG" id="gfm:Enr17x_45150"/>
<evidence type="ECO:0000313" key="3">
    <source>
        <dbReference type="Proteomes" id="UP000318313"/>
    </source>
</evidence>
<proteinExistence type="predicted"/>
<evidence type="ECO:0000256" key="1">
    <source>
        <dbReference type="SAM" id="SignalP"/>
    </source>
</evidence>